<dbReference type="GO" id="GO:0005739">
    <property type="term" value="C:mitochondrion"/>
    <property type="evidence" value="ECO:0007669"/>
    <property type="project" value="TreeGrafter"/>
</dbReference>
<dbReference type="GO" id="GO:0017118">
    <property type="term" value="F:lipoyltransferase activity"/>
    <property type="evidence" value="ECO:0007669"/>
    <property type="project" value="TreeGrafter"/>
</dbReference>
<accession>A0A7D9I5L4</accession>
<dbReference type="InterPro" id="IPR004562">
    <property type="entry name" value="LipoylTrfase_LipoateP_Ligase"/>
</dbReference>
<reference evidence="3" key="1">
    <citation type="submission" date="2020-04" db="EMBL/GenBank/DDBJ databases">
        <authorList>
            <person name="Alioto T."/>
            <person name="Alioto T."/>
            <person name="Gomez Garrido J."/>
        </authorList>
    </citation>
    <scope>NUCLEOTIDE SEQUENCE</scope>
    <source>
        <strain evidence="3">A484AB</strain>
    </source>
</reference>
<name>A0A7D9I5L4_PARCT</name>
<dbReference type="EMBL" id="CACRXK020003175">
    <property type="protein sequence ID" value="CAB3997747.1"/>
    <property type="molecule type" value="Genomic_DNA"/>
</dbReference>
<comment type="caution">
    <text evidence="3">The sequence shown here is derived from an EMBL/GenBank/DDBJ whole genome shotgun (WGS) entry which is preliminary data.</text>
</comment>
<dbReference type="Pfam" id="PF21948">
    <property type="entry name" value="LplA-B_cat"/>
    <property type="match status" value="1"/>
</dbReference>
<keyword evidence="4" id="KW-1185">Reference proteome</keyword>
<evidence type="ECO:0000256" key="2">
    <source>
        <dbReference type="ARBA" id="ARBA00008242"/>
    </source>
</evidence>
<dbReference type="GO" id="GO:0009249">
    <property type="term" value="P:protein lipoylation"/>
    <property type="evidence" value="ECO:0007669"/>
    <property type="project" value="InterPro"/>
</dbReference>
<dbReference type="FunFam" id="3.30.930.10:FF:000045">
    <property type="entry name" value="lipoyltransferase 1, mitochondrial"/>
    <property type="match status" value="1"/>
</dbReference>
<organism evidence="3 4">
    <name type="scientific">Paramuricea clavata</name>
    <name type="common">Red gorgonian</name>
    <name type="synonym">Violescent sea-whip</name>
    <dbReference type="NCBI Taxonomy" id="317549"/>
    <lineage>
        <taxon>Eukaryota</taxon>
        <taxon>Metazoa</taxon>
        <taxon>Cnidaria</taxon>
        <taxon>Anthozoa</taxon>
        <taxon>Octocorallia</taxon>
        <taxon>Malacalcyonacea</taxon>
        <taxon>Plexauridae</taxon>
        <taxon>Paramuricea</taxon>
    </lineage>
</organism>
<dbReference type="Gene3D" id="3.30.930.10">
    <property type="entry name" value="Bira Bifunctional Protein, Domain 2"/>
    <property type="match status" value="1"/>
</dbReference>
<dbReference type="OrthoDB" id="201621at2759"/>
<dbReference type="Gene3D" id="3.30.390.50">
    <property type="entry name" value="CO dehydrogenase flavoprotein, C-terminal domain"/>
    <property type="match status" value="1"/>
</dbReference>
<comment type="similarity">
    <text evidence="2">Belongs to the LplA family.</text>
</comment>
<dbReference type="InterPro" id="IPR004143">
    <property type="entry name" value="BPL_LPL_catalytic"/>
</dbReference>
<dbReference type="InterPro" id="IPR045864">
    <property type="entry name" value="aa-tRNA-synth_II/BPL/LPL"/>
</dbReference>
<dbReference type="PROSITE" id="PS51733">
    <property type="entry name" value="BPL_LPL_CATALYTIC"/>
    <property type="match status" value="1"/>
</dbReference>
<dbReference type="PANTHER" id="PTHR12561:SF3">
    <property type="entry name" value="LIPOYLTRANSFERASE 1, MITOCHONDRIAL"/>
    <property type="match status" value="1"/>
</dbReference>
<protein>
    <submittedName>
        <fullName evidence="3">Lipoyltransferase 1, mitochondrial</fullName>
    </submittedName>
</protein>
<sequence>MLFPRSCKKPKLSMKFFCRYLSNKSRITLPYSEKVIMLNSQYNDPYLNLAYENFMYENLNLESHDVLYFWQNSPCVVIGRHQNPWLECDLRYLKEHGIKLARRYSGGGTVYHDLGNLNITFMTSRARYNRKWNLECIAKALSDRWNLDVDLSPRDDVVVDGIFKISGSAAKLGKYSSYHHCTLLCDVDLDRLNRAIMPRMVATSRATQSVSSHVINLKDIEPSLNVNEIITSVARTYMQENEHPKILSMDIFRKNFTEIHKIKNELLTWEWIFGKTSPFTITKSSLLPSGTKVKVDLDIQSGRINNMAILPNFVFENEINKHLRGIRFESDAVSKAIGLCLEKSAGFQDHTMEKDFRDILQNISKIA</sequence>
<evidence type="ECO:0000256" key="1">
    <source>
        <dbReference type="ARBA" id="ARBA00005085"/>
    </source>
</evidence>
<dbReference type="PANTHER" id="PTHR12561">
    <property type="entry name" value="LIPOATE-PROTEIN LIGASE"/>
    <property type="match status" value="1"/>
</dbReference>
<dbReference type="CDD" id="cd16443">
    <property type="entry name" value="LplA"/>
    <property type="match status" value="1"/>
</dbReference>
<dbReference type="UniPathway" id="UPA00537">
    <property type="reaction ID" value="UER00595"/>
</dbReference>
<comment type="pathway">
    <text evidence="1">Protein modification; protein lipoylation via exogenous pathway; protein N(6)-(lipoyl)lysine from lipoate: step 2/2.</text>
</comment>
<evidence type="ECO:0000313" key="3">
    <source>
        <dbReference type="EMBL" id="CAB3997747.1"/>
    </source>
</evidence>
<evidence type="ECO:0000313" key="4">
    <source>
        <dbReference type="Proteomes" id="UP001152795"/>
    </source>
</evidence>
<dbReference type="Proteomes" id="UP001152795">
    <property type="component" value="Unassembled WGS sequence"/>
</dbReference>
<gene>
    <name evidence="3" type="ORF">PACLA_8A030259</name>
</gene>
<proteinExistence type="inferred from homology"/>
<dbReference type="SUPFAM" id="SSF55681">
    <property type="entry name" value="Class II aaRS and biotin synthetases"/>
    <property type="match status" value="1"/>
</dbReference>
<dbReference type="NCBIfam" id="TIGR00545">
    <property type="entry name" value="lipoyltrans"/>
    <property type="match status" value="1"/>
</dbReference>
<dbReference type="AlphaFoldDB" id="A0A7D9I5L4"/>